<sequence>MIPRLVDGDLTAAAQDMESRSYVSAPTMEDTSIPQIMAEEFPTGTRATGIRLPYGLTVSVFGGTAPHLAAATGHAGQVIAYSAYTAFASVVSLCFLARRRAEP</sequence>
<dbReference type="EMBL" id="CP015588">
    <property type="protein sequence ID" value="APY84571.1"/>
    <property type="molecule type" value="Genomic_DNA"/>
</dbReference>
<keyword evidence="1" id="KW-0472">Membrane</keyword>
<protein>
    <submittedName>
        <fullName evidence="2">Uncharacterized protein</fullName>
    </submittedName>
</protein>
<reference evidence="2 3" key="1">
    <citation type="submission" date="2016-05" db="EMBL/GenBank/DDBJ databases">
        <authorList>
            <person name="Gu J."/>
        </authorList>
    </citation>
    <scope>NUCLEOTIDE SEQUENCE [LARGE SCALE GENOMIC DNA]</scope>
    <source>
        <strain evidence="2 3">ACCC40021</strain>
    </source>
</reference>
<keyword evidence="1" id="KW-0812">Transmembrane</keyword>
<name>A0ABN4VBD7_9ACTN</name>
<keyword evidence="1" id="KW-1133">Transmembrane helix</keyword>
<accession>A0ABN4VBD7</accession>
<keyword evidence="3" id="KW-1185">Reference proteome</keyword>
<gene>
    <name evidence="2" type="ORF">A7J05_01220</name>
</gene>
<feature type="transmembrane region" description="Helical" evidence="1">
    <location>
        <begin position="78"/>
        <end position="97"/>
    </location>
</feature>
<evidence type="ECO:0000256" key="1">
    <source>
        <dbReference type="SAM" id="Phobius"/>
    </source>
</evidence>
<organism evidence="2 3">
    <name type="scientific">Streptomyces alfalfae</name>
    <dbReference type="NCBI Taxonomy" id="1642299"/>
    <lineage>
        <taxon>Bacteria</taxon>
        <taxon>Bacillati</taxon>
        <taxon>Actinomycetota</taxon>
        <taxon>Actinomycetes</taxon>
        <taxon>Kitasatosporales</taxon>
        <taxon>Streptomycetaceae</taxon>
        <taxon>Streptomyces</taxon>
    </lineage>
</organism>
<dbReference type="Proteomes" id="UP000187191">
    <property type="component" value="Chromosome"/>
</dbReference>
<evidence type="ECO:0000313" key="2">
    <source>
        <dbReference type="EMBL" id="APY84571.1"/>
    </source>
</evidence>
<evidence type="ECO:0000313" key="3">
    <source>
        <dbReference type="Proteomes" id="UP000187191"/>
    </source>
</evidence>
<proteinExistence type="predicted"/>